<dbReference type="Proteomes" id="UP000696280">
    <property type="component" value="Unassembled WGS sequence"/>
</dbReference>
<proteinExistence type="predicted"/>
<dbReference type="AlphaFoldDB" id="A0A9N9PG01"/>
<gene>
    <name evidence="2" type="ORF">HYFRA_00006477</name>
</gene>
<feature type="region of interest" description="Disordered" evidence="1">
    <location>
        <begin position="51"/>
        <end position="84"/>
    </location>
</feature>
<name>A0A9N9PG01_9HELO</name>
<comment type="caution">
    <text evidence="2">The sequence shown here is derived from an EMBL/GenBank/DDBJ whole genome shotgun (WGS) entry which is preliminary data.</text>
</comment>
<dbReference type="OrthoDB" id="5223508at2759"/>
<organism evidence="2 3">
    <name type="scientific">Hymenoscyphus fraxineus</name>
    <dbReference type="NCBI Taxonomy" id="746836"/>
    <lineage>
        <taxon>Eukaryota</taxon>
        <taxon>Fungi</taxon>
        <taxon>Dikarya</taxon>
        <taxon>Ascomycota</taxon>
        <taxon>Pezizomycotina</taxon>
        <taxon>Leotiomycetes</taxon>
        <taxon>Helotiales</taxon>
        <taxon>Helotiaceae</taxon>
        <taxon>Hymenoscyphus</taxon>
    </lineage>
</organism>
<dbReference type="InterPro" id="IPR058940">
    <property type="entry name" value="mS26_fungi"/>
</dbReference>
<reference evidence="2" key="1">
    <citation type="submission" date="2021-07" db="EMBL/GenBank/DDBJ databases">
        <authorList>
            <person name="Durling M."/>
        </authorList>
    </citation>
    <scope>NUCLEOTIDE SEQUENCE</scope>
</reference>
<dbReference type="Pfam" id="PF26163">
    <property type="entry name" value="mS26"/>
    <property type="match status" value="1"/>
</dbReference>
<evidence type="ECO:0000313" key="2">
    <source>
        <dbReference type="EMBL" id="CAG8951079.1"/>
    </source>
</evidence>
<sequence>MSSSIPKSPIGVLARFRCPNASIQSRSFSSTTSRSLIGPENPRFIEVPTTKQPQVTPKRDIKGILPPPRNLFPTRGTPKTTSEYFASTIPKPTAQKTTKDEYVTWKRDLASVRRKNLREGLHALHARKLKSDRHVAHRSLLKTEERQARLYAPQREDERLTSPTVRQALTKIQRTGRLPDPQRAQRVGASQARVARKEAALEEQRRNALHTLYMHARSFISTEKDLNAEIERIFVPQPFQRVHNSNETNIWDALGQPPTVQTMLSELNRTQQKLIDHHAGPAHITGRRLKKIAEELTGGKMN</sequence>
<keyword evidence="3" id="KW-1185">Reference proteome</keyword>
<protein>
    <submittedName>
        <fullName evidence="2">Uncharacterized protein</fullName>
    </submittedName>
</protein>
<evidence type="ECO:0000256" key="1">
    <source>
        <dbReference type="SAM" id="MobiDB-lite"/>
    </source>
</evidence>
<dbReference type="EMBL" id="CAJVRL010000039">
    <property type="protein sequence ID" value="CAG8951079.1"/>
    <property type="molecule type" value="Genomic_DNA"/>
</dbReference>
<dbReference type="CDD" id="cd23703">
    <property type="entry name" value="mS26_PET12"/>
    <property type="match status" value="1"/>
</dbReference>
<evidence type="ECO:0000313" key="3">
    <source>
        <dbReference type="Proteomes" id="UP000696280"/>
    </source>
</evidence>
<accession>A0A9N9PG01</accession>